<dbReference type="PROSITE" id="PS00086">
    <property type="entry name" value="CYTOCHROME_P450"/>
    <property type="match status" value="1"/>
</dbReference>
<organism evidence="3 4">
    <name type="scientific">Antarcticimicrobium luteum</name>
    <dbReference type="NCBI Taxonomy" id="2547397"/>
    <lineage>
        <taxon>Bacteria</taxon>
        <taxon>Pseudomonadati</taxon>
        <taxon>Pseudomonadota</taxon>
        <taxon>Alphaproteobacteria</taxon>
        <taxon>Rhodobacterales</taxon>
        <taxon>Paracoccaceae</taxon>
        <taxon>Antarcticimicrobium</taxon>
    </lineage>
</organism>
<dbReference type="InterPro" id="IPR001128">
    <property type="entry name" value="Cyt_P450"/>
</dbReference>
<proteinExistence type="inferred from homology"/>
<dbReference type="GO" id="GO:0005506">
    <property type="term" value="F:iron ion binding"/>
    <property type="evidence" value="ECO:0007669"/>
    <property type="project" value="InterPro"/>
</dbReference>
<keyword evidence="2" id="KW-0408">Iron</keyword>
<keyword evidence="4" id="KW-1185">Reference proteome</keyword>
<dbReference type="InterPro" id="IPR002397">
    <property type="entry name" value="Cyt_P450_B"/>
</dbReference>
<dbReference type="RefSeq" id="WP_133361482.1">
    <property type="nucleotide sequence ID" value="NZ_SMUV01000073.1"/>
</dbReference>
<dbReference type="Proteomes" id="UP000295301">
    <property type="component" value="Unassembled WGS sequence"/>
</dbReference>
<keyword evidence="2" id="KW-0560">Oxidoreductase</keyword>
<dbReference type="GO" id="GO:0020037">
    <property type="term" value="F:heme binding"/>
    <property type="evidence" value="ECO:0007669"/>
    <property type="project" value="InterPro"/>
</dbReference>
<dbReference type="AlphaFoldDB" id="A0A4R5UTK0"/>
<dbReference type="PANTHER" id="PTHR46696:SF1">
    <property type="entry name" value="CYTOCHROME P450 YJIB-RELATED"/>
    <property type="match status" value="1"/>
</dbReference>
<dbReference type="Pfam" id="PF00067">
    <property type="entry name" value="p450"/>
    <property type="match status" value="1"/>
</dbReference>
<dbReference type="OrthoDB" id="9801155at2"/>
<evidence type="ECO:0000313" key="4">
    <source>
        <dbReference type="Proteomes" id="UP000295301"/>
    </source>
</evidence>
<evidence type="ECO:0000256" key="1">
    <source>
        <dbReference type="ARBA" id="ARBA00010617"/>
    </source>
</evidence>
<keyword evidence="2" id="KW-0479">Metal-binding</keyword>
<keyword evidence="2" id="KW-0503">Monooxygenase</keyword>
<gene>
    <name evidence="3" type="ORF">E1832_19670</name>
</gene>
<sequence>MSDAPVYEIDPAAFWADPYPDLKRMRAQGPVLRVPQLGVTLLTRRDDIFENEKKIEVFSSDQPGGLMTVLMGQNMMRKDGDAHMSERKAIFPTVSPKTVKQIWTDQFRAHTARILDDLAPRGGCDLVADYAMPVSGEALKCITGLTNMTAHEMNRVSQGMIDGCANYTGDPRVEANCHDCTASIDRHIDGMIPVLDAEPNHSLLSVQRRAGLSDYQVRANIKLAISGGQNEPRDAIAGTAWALLTHPGQLEQVKADPGGWLRAFEEYARWISPIGMSPRRVAQRYELHGVTLEPEDRVFLMFGSGNRDEDVFANPDAFDTGQDVSAAISFGAGPHFCAGAWASKALIAEVALPMLFARFDDLRLAGPARFGGWAFRGPLSMPVTWGV</sequence>
<reference evidence="3 4" key="1">
    <citation type="submission" date="2019-03" db="EMBL/GenBank/DDBJ databases">
        <title>Ruegeria lutea sp. nov., a novel strain, isolated from marine sediment, the Masan Bay, South Korea.</title>
        <authorList>
            <person name="Kim J."/>
            <person name="Kim D.-Y."/>
            <person name="Lee S.-S."/>
        </authorList>
    </citation>
    <scope>NUCLEOTIDE SEQUENCE [LARGE SCALE GENOMIC DNA]</scope>
    <source>
        <strain evidence="3 4">318-1</strain>
    </source>
</reference>
<dbReference type="SUPFAM" id="SSF48264">
    <property type="entry name" value="Cytochrome P450"/>
    <property type="match status" value="1"/>
</dbReference>
<dbReference type="Gene3D" id="1.10.630.10">
    <property type="entry name" value="Cytochrome P450"/>
    <property type="match status" value="1"/>
</dbReference>
<dbReference type="PRINTS" id="PR00359">
    <property type="entry name" value="BP450"/>
</dbReference>
<accession>A0A4R5UTK0</accession>
<dbReference type="InterPro" id="IPR036396">
    <property type="entry name" value="Cyt_P450_sf"/>
</dbReference>
<evidence type="ECO:0000256" key="2">
    <source>
        <dbReference type="RuleBase" id="RU000461"/>
    </source>
</evidence>
<protein>
    <submittedName>
        <fullName evidence="3">Cytochrome P450</fullName>
    </submittedName>
</protein>
<keyword evidence="2" id="KW-0349">Heme</keyword>
<dbReference type="EMBL" id="SMUV01000073">
    <property type="protein sequence ID" value="TDK42355.1"/>
    <property type="molecule type" value="Genomic_DNA"/>
</dbReference>
<comment type="similarity">
    <text evidence="1 2">Belongs to the cytochrome P450 family.</text>
</comment>
<dbReference type="PANTHER" id="PTHR46696">
    <property type="entry name" value="P450, PUTATIVE (EUROFUNG)-RELATED"/>
    <property type="match status" value="1"/>
</dbReference>
<dbReference type="GO" id="GO:0016705">
    <property type="term" value="F:oxidoreductase activity, acting on paired donors, with incorporation or reduction of molecular oxygen"/>
    <property type="evidence" value="ECO:0007669"/>
    <property type="project" value="InterPro"/>
</dbReference>
<dbReference type="GO" id="GO:0004497">
    <property type="term" value="F:monooxygenase activity"/>
    <property type="evidence" value="ECO:0007669"/>
    <property type="project" value="UniProtKB-KW"/>
</dbReference>
<name>A0A4R5UTK0_9RHOB</name>
<evidence type="ECO:0000313" key="3">
    <source>
        <dbReference type="EMBL" id="TDK42355.1"/>
    </source>
</evidence>
<comment type="caution">
    <text evidence="3">The sequence shown here is derived from an EMBL/GenBank/DDBJ whole genome shotgun (WGS) entry which is preliminary data.</text>
</comment>
<dbReference type="InterPro" id="IPR017972">
    <property type="entry name" value="Cyt_P450_CS"/>
</dbReference>